<dbReference type="Proteomes" id="UP000828941">
    <property type="component" value="Chromosome 1"/>
</dbReference>
<comment type="caution">
    <text evidence="1">The sequence shown here is derived from an EMBL/GenBank/DDBJ whole genome shotgun (WGS) entry which is preliminary data.</text>
</comment>
<organism evidence="1 2">
    <name type="scientific">Bauhinia variegata</name>
    <name type="common">Purple orchid tree</name>
    <name type="synonym">Phanera variegata</name>
    <dbReference type="NCBI Taxonomy" id="167791"/>
    <lineage>
        <taxon>Eukaryota</taxon>
        <taxon>Viridiplantae</taxon>
        <taxon>Streptophyta</taxon>
        <taxon>Embryophyta</taxon>
        <taxon>Tracheophyta</taxon>
        <taxon>Spermatophyta</taxon>
        <taxon>Magnoliopsida</taxon>
        <taxon>eudicotyledons</taxon>
        <taxon>Gunneridae</taxon>
        <taxon>Pentapetalae</taxon>
        <taxon>rosids</taxon>
        <taxon>fabids</taxon>
        <taxon>Fabales</taxon>
        <taxon>Fabaceae</taxon>
        <taxon>Cercidoideae</taxon>
        <taxon>Cercideae</taxon>
        <taxon>Bauhiniinae</taxon>
        <taxon>Bauhinia</taxon>
    </lineage>
</organism>
<protein>
    <submittedName>
        <fullName evidence="1">Uncharacterized protein</fullName>
    </submittedName>
</protein>
<sequence length="256" mass="28176">MIQESINLESDLALLESIQRFLLNEDSDLLTAFPAWCQSLSSDLTDNAIQSQSNLSTPDDVALYNVYPNAVNSPSVSSERATASASSEDVYSAINEFDAAASEANPPLCWRSCHGSLNDNIQNIAYNAVDSPLVSQQARTGTVVAAARESHAQESRRQYRGVRRRPWGKYAAEIRDPKRNGSRVWLGTYETAEDAALAYDRAAFEMRGSKAKLNFPHLIGSNISEPVRVTAKRCSPEPSSTSELSQLKRRKSRDSS</sequence>
<dbReference type="EMBL" id="CM039426">
    <property type="protein sequence ID" value="KAI4356647.1"/>
    <property type="molecule type" value="Genomic_DNA"/>
</dbReference>
<name>A0ACB9Q737_BAUVA</name>
<keyword evidence="2" id="KW-1185">Reference proteome</keyword>
<evidence type="ECO:0000313" key="1">
    <source>
        <dbReference type="EMBL" id="KAI4356647.1"/>
    </source>
</evidence>
<accession>A0ACB9Q737</accession>
<proteinExistence type="predicted"/>
<reference evidence="1 2" key="1">
    <citation type="journal article" date="2022" name="DNA Res.">
        <title>Chromosomal-level genome assembly of the orchid tree Bauhinia variegata (Leguminosae; Cercidoideae) supports the allotetraploid origin hypothesis of Bauhinia.</title>
        <authorList>
            <person name="Zhong Y."/>
            <person name="Chen Y."/>
            <person name="Zheng D."/>
            <person name="Pang J."/>
            <person name="Liu Y."/>
            <person name="Luo S."/>
            <person name="Meng S."/>
            <person name="Qian L."/>
            <person name="Wei D."/>
            <person name="Dai S."/>
            <person name="Zhou R."/>
        </authorList>
    </citation>
    <scope>NUCLEOTIDE SEQUENCE [LARGE SCALE GENOMIC DNA]</scope>
    <source>
        <strain evidence="1">BV-YZ2020</strain>
    </source>
</reference>
<gene>
    <name evidence="1" type="ORF">L6164_000653</name>
</gene>
<evidence type="ECO:0000313" key="2">
    <source>
        <dbReference type="Proteomes" id="UP000828941"/>
    </source>
</evidence>